<comment type="caution">
    <text evidence="1">The sequence shown here is derived from an EMBL/GenBank/DDBJ whole genome shotgun (WGS) entry which is preliminary data.</text>
</comment>
<organism evidence="1 2">
    <name type="scientific">Pseudaminobacter soli</name>
    <name type="common">ex Zhang et al. 2022</name>
    <dbReference type="NCBI Taxonomy" id="2831468"/>
    <lineage>
        <taxon>Bacteria</taxon>
        <taxon>Pseudomonadati</taxon>
        <taxon>Pseudomonadota</taxon>
        <taxon>Alphaproteobacteria</taxon>
        <taxon>Hyphomicrobiales</taxon>
        <taxon>Phyllobacteriaceae</taxon>
        <taxon>Pseudaminobacter</taxon>
    </lineage>
</organism>
<proteinExistence type="predicted"/>
<reference evidence="1" key="1">
    <citation type="submission" date="2021-04" db="EMBL/GenBank/DDBJ databases">
        <title>Pseudaminobacter soli sp. nov., isolated from paddy soil contaminated by heavy metals.</title>
        <authorList>
            <person name="Zhang K."/>
        </authorList>
    </citation>
    <scope>NUCLEOTIDE SEQUENCE</scope>
    <source>
        <strain evidence="1">19-2017</strain>
    </source>
</reference>
<gene>
    <name evidence="1" type="ORF">KEU06_26455</name>
</gene>
<dbReference type="EMBL" id="JAGWCR010000020">
    <property type="protein sequence ID" value="MBS3652144.1"/>
    <property type="molecule type" value="Genomic_DNA"/>
</dbReference>
<evidence type="ECO:0000313" key="2">
    <source>
        <dbReference type="Proteomes" id="UP000680348"/>
    </source>
</evidence>
<dbReference type="AlphaFoldDB" id="A0A942I4X2"/>
<keyword evidence="2" id="KW-1185">Reference proteome</keyword>
<dbReference type="Proteomes" id="UP000680348">
    <property type="component" value="Unassembled WGS sequence"/>
</dbReference>
<evidence type="ECO:0000313" key="1">
    <source>
        <dbReference type="EMBL" id="MBS3652144.1"/>
    </source>
</evidence>
<dbReference type="Gene3D" id="3.20.20.80">
    <property type="entry name" value="Glycosidases"/>
    <property type="match status" value="1"/>
</dbReference>
<protein>
    <submittedName>
        <fullName evidence="1">Beta-glucosidase</fullName>
    </submittedName>
</protein>
<dbReference type="InterPro" id="IPR017853">
    <property type="entry name" value="GH"/>
</dbReference>
<name>A0A942I4X2_9HYPH</name>
<sequence length="393" mass="44419">MNAMTLFSSFCLGGFECSSHRRTDGTRLDLTSATLHDHLARSDYLQLQEHGIRAVRDGVRWHLIEISPAGYDWSSFLPMLRAAAECGMQVAWDLCHYGWPDGLDIFSEEFVTRFAKFAAAAARLVREESDLAPFYCPINEISYWSWAGGETARMNPYLVGCGRRLKRQLVRATIAAINAIRDVDSRARLVTAEPLIHVASQSSEIAHISAAEHYRQAQFESIDLLGGWMEPELGGRPEYVDVLGLNYYPDNQWLLDGPTIPFGHHSYRPLAEILKEVERRYRRPLLITETGAERTARPSWLHYVGSEVRQALMEGVRIEGMCLYPVLDYPGWDNGRLCEVGLLGAADHSGQRRVCRRTAEEILAQERRIQSVLSSMSMPQEDGRIYAVAESLQ</sequence>
<dbReference type="SUPFAM" id="SSF51445">
    <property type="entry name" value="(Trans)glycosidases"/>
    <property type="match status" value="1"/>
</dbReference>
<accession>A0A942I4X2</accession>